<sequence length="202" mass="23426">MTLYQLLSYRILALFMCLSLSSSICLAKNLSLLLDKDVQESLITINGKEFIEKNQIKTLANKSYQYFSVKKENGMIYEAYIRQCASDYLKNLDKKETKAFDICTHEVMDSLDELMNQTKALHIHFTGTQYVYDGDENSTLFHYYSFVHVKNYYMTNEQKHPMYGVIYRCKVKAETMGLEEFVEYAKNNCTNTMAVSASSSLK</sequence>
<accession>A0A653KE19</accession>
<evidence type="ECO:0000313" key="1">
    <source>
        <dbReference type="EMBL" id="VXA58356.1"/>
    </source>
</evidence>
<protein>
    <submittedName>
        <fullName evidence="1">Uncharacterized protein</fullName>
    </submittedName>
</protein>
<dbReference type="Proteomes" id="UP000430404">
    <property type="component" value="Unassembled WGS sequence"/>
</dbReference>
<evidence type="ECO:0000313" key="2">
    <source>
        <dbReference type="Proteomes" id="UP000430404"/>
    </source>
</evidence>
<dbReference type="EMBL" id="CABWKZ010000070">
    <property type="protein sequence ID" value="VXA58356.1"/>
    <property type="molecule type" value="Genomic_DNA"/>
</dbReference>
<gene>
    <name evidence="1" type="ORF">ACI8B_90009</name>
</gene>
<dbReference type="AlphaFoldDB" id="A0A653KE19"/>
<proteinExistence type="predicted"/>
<organism evidence="1 2">
    <name type="scientific">Acinetobacter proteolyticus</name>
    <dbReference type="NCBI Taxonomy" id="1776741"/>
    <lineage>
        <taxon>Bacteria</taxon>
        <taxon>Pseudomonadati</taxon>
        <taxon>Pseudomonadota</taxon>
        <taxon>Gammaproteobacteria</taxon>
        <taxon>Moraxellales</taxon>
        <taxon>Moraxellaceae</taxon>
        <taxon>Acinetobacter</taxon>
    </lineage>
</organism>
<dbReference type="RefSeq" id="WP_159724427.1">
    <property type="nucleotide sequence ID" value="NZ_CP158965.1"/>
</dbReference>
<name>A0A653KE19_9GAMM</name>
<reference evidence="1 2" key="1">
    <citation type="submission" date="2019-10" db="EMBL/GenBank/DDBJ databases">
        <authorList>
            <person name="Karimi E."/>
        </authorList>
    </citation>
    <scope>NUCLEOTIDE SEQUENCE [LARGE SCALE GENOMIC DNA]</scope>
    <source>
        <strain evidence="1">Acinetobacter sp. 8BE</strain>
    </source>
</reference>